<feature type="domain" description="PHP" evidence="9">
    <location>
        <begin position="4"/>
        <end position="226"/>
    </location>
</feature>
<dbReference type="GO" id="GO:0005737">
    <property type="term" value="C:cytoplasm"/>
    <property type="evidence" value="ECO:0007669"/>
    <property type="project" value="TreeGrafter"/>
</dbReference>
<evidence type="ECO:0000313" key="10">
    <source>
        <dbReference type="EMBL" id="QER68323.1"/>
    </source>
</evidence>
<dbReference type="Proteomes" id="UP000325295">
    <property type="component" value="Chromosome"/>
</dbReference>
<evidence type="ECO:0000256" key="8">
    <source>
        <dbReference type="RuleBase" id="RU366003"/>
    </source>
</evidence>
<keyword evidence="11" id="KW-1185">Reference proteome</keyword>
<dbReference type="SUPFAM" id="SSF89550">
    <property type="entry name" value="PHP domain-like"/>
    <property type="match status" value="1"/>
</dbReference>
<dbReference type="Gene3D" id="3.20.20.140">
    <property type="entry name" value="Metal-dependent hydrolases"/>
    <property type="match status" value="1"/>
</dbReference>
<dbReference type="UniPathway" id="UPA00031">
    <property type="reaction ID" value="UER00013"/>
</dbReference>
<dbReference type="GO" id="GO:0004401">
    <property type="term" value="F:histidinol-phosphatase activity"/>
    <property type="evidence" value="ECO:0007669"/>
    <property type="project" value="UniProtKB-UniRule"/>
</dbReference>
<evidence type="ECO:0000256" key="7">
    <source>
        <dbReference type="ARBA" id="ARBA00049158"/>
    </source>
</evidence>
<dbReference type="CDD" id="cd12110">
    <property type="entry name" value="PHP_HisPPase_Hisj_like"/>
    <property type="match status" value="1"/>
</dbReference>
<evidence type="ECO:0000256" key="3">
    <source>
        <dbReference type="ARBA" id="ARBA00013085"/>
    </source>
</evidence>
<accession>A0A5P1X455</accession>
<gene>
    <name evidence="10" type="primary">hisJ</name>
    <name evidence="10" type="ORF">F0161_01475</name>
</gene>
<evidence type="ECO:0000256" key="2">
    <source>
        <dbReference type="ARBA" id="ARBA00009152"/>
    </source>
</evidence>
<comment type="similarity">
    <text evidence="2 8">Belongs to the PHP hydrolase family. HisK subfamily.</text>
</comment>
<keyword evidence="4 8" id="KW-0028">Amino-acid biosynthesis</keyword>
<evidence type="ECO:0000256" key="5">
    <source>
        <dbReference type="ARBA" id="ARBA00022801"/>
    </source>
</evidence>
<keyword evidence="6 8" id="KW-0368">Histidine biosynthesis</keyword>
<dbReference type="InterPro" id="IPR004013">
    <property type="entry name" value="PHP_dom"/>
</dbReference>
<dbReference type="NCBIfam" id="NF005996">
    <property type="entry name" value="PRK08123.1"/>
    <property type="match status" value="1"/>
</dbReference>
<evidence type="ECO:0000259" key="9">
    <source>
        <dbReference type="Pfam" id="PF02811"/>
    </source>
</evidence>
<dbReference type="Pfam" id="PF02811">
    <property type="entry name" value="PHP"/>
    <property type="match status" value="1"/>
</dbReference>
<dbReference type="GO" id="GO:0000105">
    <property type="term" value="P:L-histidine biosynthetic process"/>
    <property type="evidence" value="ECO:0007669"/>
    <property type="project" value="UniProtKB-UniRule"/>
</dbReference>
<dbReference type="Pfam" id="PF13263">
    <property type="entry name" value="PHP_C"/>
    <property type="match status" value="1"/>
</dbReference>
<dbReference type="InterPro" id="IPR016195">
    <property type="entry name" value="Pol/histidinol_Pase-like"/>
</dbReference>
<dbReference type="InterPro" id="IPR010140">
    <property type="entry name" value="Histidinol_P_phosphatase_HisJ"/>
</dbReference>
<reference evidence="10 11" key="1">
    <citation type="submission" date="2019-09" db="EMBL/GenBank/DDBJ databases">
        <title>Complete Genome Sequence of Lactobacillus nenjiangensis SH-Y15, isolated from sauerkraut.</title>
        <authorList>
            <person name="Yang H."/>
        </authorList>
    </citation>
    <scope>NUCLEOTIDE SEQUENCE [LARGE SCALE GENOMIC DNA]</scope>
    <source>
        <strain evidence="10 11">SH-Y15</strain>
    </source>
</reference>
<dbReference type="PANTHER" id="PTHR21039">
    <property type="entry name" value="HISTIDINOL PHOSPHATASE-RELATED"/>
    <property type="match status" value="1"/>
</dbReference>
<evidence type="ECO:0000256" key="1">
    <source>
        <dbReference type="ARBA" id="ARBA00004970"/>
    </source>
</evidence>
<organism evidence="10 11">
    <name type="scientific">Paucilactobacillus nenjiangensis</name>
    <dbReference type="NCBI Taxonomy" id="1296540"/>
    <lineage>
        <taxon>Bacteria</taxon>
        <taxon>Bacillati</taxon>
        <taxon>Bacillota</taxon>
        <taxon>Bacilli</taxon>
        <taxon>Lactobacillales</taxon>
        <taxon>Lactobacillaceae</taxon>
        <taxon>Paucilactobacillus</taxon>
    </lineage>
</organism>
<dbReference type="AlphaFoldDB" id="A0A5P1X455"/>
<evidence type="ECO:0000256" key="6">
    <source>
        <dbReference type="ARBA" id="ARBA00023102"/>
    </source>
</evidence>
<evidence type="ECO:0000256" key="4">
    <source>
        <dbReference type="ARBA" id="ARBA00022605"/>
    </source>
</evidence>
<dbReference type="PANTHER" id="PTHR21039:SF0">
    <property type="entry name" value="HISTIDINOL-PHOSPHATASE"/>
    <property type="match status" value="1"/>
</dbReference>
<comment type="pathway">
    <text evidence="1 8">Amino-acid biosynthesis; L-histidine biosynthesis; L-histidine from 5-phospho-alpha-D-ribose 1-diphosphate: step 8/9.</text>
</comment>
<dbReference type="OrthoDB" id="9775255at2"/>
<sequence length="278" mass="32240">MKRDGHTHTEFCPHGSGDAAEAMVQKAIKMRFTEYSITEHAPLPPEIAEHFGGTREGLDTASISIDQVRLYLDLAHQLQAKYADQIKINVGFEVDYFEDYETWTKEFLDEYGPETSDNLLSVHFMPGKDDKLWCVDYTIDDFAEGFANLIAEPQNLFERFTRLELAATQSDLGQYKPTRLGHITLIRKFQDYFKLPRQLDEKNLWLMTELLEEIKKRGYELDLNTAGLYKEYCNEIYPTRRVVQQAKELGIPVIYGSDAHSIREVGHGYHEVEDFIRE</sequence>
<dbReference type="EC" id="3.1.3.15" evidence="3 8"/>
<dbReference type="EMBL" id="CP043939">
    <property type="protein sequence ID" value="QER68323.1"/>
    <property type="molecule type" value="Genomic_DNA"/>
</dbReference>
<dbReference type="KEGG" id="lnn:F0161_01475"/>
<evidence type="ECO:0000313" key="11">
    <source>
        <dbReference type="Proteomes" id="UP000325295"/>
    </source>
</evidence>
<dbReference type="NCBIfam" id="TIGR01856">
    <property type="entry name" value="hisJ_fam"/>
    <property type="match status" value="1"/>
</dbReference>
<comment type="catalytic activity">
    <reaction evidence="7 8">
        <text>L-histidinol phosphate + H2O = L-histidinol + phosphate</text>
        <dbReference type="Rhea" id="RHEA:14465"/>
        <dbReference type="ChEBI" id="CHEBI:15377"/>
        <dbReference type="ChEBI" id="CHEBI:43474"/>
        <dbReference type="ChEBI" id="CHEBI:57699"/>
        <dbReference type="ChEBI" id="CHEBI:57980"/>
        <dbReference type="EC" id="3.1.3.15"/>
    </reaction>
</comment>
<keyword evidence="5 8" id="KW-0378">Hydrolase</keyword>
<protein>
    <recommendedName>
        <fullName evidence="3 8">Histidinol-phosphatase</fullName>
        <shortName evidence="8">HolPase</shortName>
        <ecNumber evidence="3 8">3.1.3.15</ecNumber>
    </recommendedName>
</protein>
<proteinExistence type="inferred from homology"/>
<name>A0A5P1X455_9LACO</name>